<proteinExistence type="inferred from homology"/>
<evidence type="ECO:0000259" key="8">
    <source>
        <dbReference type="Pfam" id="PF13359"/>
    </source>
</evidence>
<dbReference type="InterPro" id="IPR027806">
    <property type="entry name" value="HARBI1_dom"/>
</dbReference>
<evidence type="ECO:0000256" key="5">
    <source>
        <dbReference type="ARBA" id="ARBA00022723"/>
    </source>
</evidence>
<feature type="domain" description="DDE Tnp4" evidence="8">
    <location>
        <begin position="167"/>
        <end position="325"/>
    </location>
</feature>
<name>A0AAN9T940_9HEMI</name>
<evidence type="ECO:0000256" key="1">
    <source>
        <dbReference type="ARBA" id="ARBA00001968"/>
    </source>
</evidence>
<dbReference type="PANTHER" id="PTHR22930:SF85">
    <property type="entry name" value="GH03217P-RELATED"/>
    <property type="match status" value="1"/>
</dbReference>
<comment type="cofactor">
    <cofactor evidence="1">
        <name>a divalent metal cation</name>
        <dbReference type="ChEBI" id="CHEBI:60240"/>
    </cofactor>
</comment>
<dbReference type="PANTHER" id="PTHR22930">
    <property type="match status" value="1"/>
</dbReference>
<dbReference type="GO" id="GO:0005634">
    <property type="term" value="C:nucleus"/>
    <property type="evidence" value="ECO:0007669"/>
    <property type="project" value="UniProtKB-SubCell"/>
</dbReference>
<comment type="similarity">
    <text evidence="3">Belongs to the HARBI1 family.</text>
</comment>
<keyword evidence="7" id="KW-0539">Nucleus</keyword>
<keyword evidence="5" id="KW-0479">Metal-binding</keyword>
<dbReference type="GO" id="GO:0046872">
    <property type="term" value="F:metal ion binding"/>
    <property type="evidence" value="ECO:0007669"/>
    <property type="project" value="UniProtKB-KW"/>
</dbReference>
<comment type="caution">
    <text evidence="9">The sequence shown here is derived from an EMBL/GenBank/DDBJ whole genome shotgun (WGS) entry which is preliminary data.</text>
</comment>
<protein>
    <recommendedName>
        <fullName evidence="8">DDE Tnp4 domain-containing protein</fullName>
    </recommendedName>
</protein>
<dbReference type="AlphaFoldDB" id="A0AAN9T940"/>
<evidence type="ECO:0000313" key="9">
    <source>
        <dbReference type="EMBL" id="KAK7576281.1"/>
    </source>
</evidence>
<evidence type="ECO:0000256" key="4">
    <source>
        <dbReference type="ARBA" id="ARBA00022722"/>
    </source>
</evidence>
<keyword evidence="10" id="KW-1185">Reference proteome</keyword>
<keyword evidence="4" id="KW-0540">Nuclease</keyword>
<dbReference type="Proteomes" id="UP001367676">
    <property type="component" value="Unassembled WGS sequence"/>
</dbReference>
<dbReference type="EMBL" id="JBBCAQ010000036">
    <property type="protein sequence ID" value="KAK7576281.1"/>
    <property type="molecule type" value="Genomic_DNA"/>
</dbReference>
<reference evidence="9 10" key="1">
    <citation type="submission" date="2024-03" db="EMBL/GenBank/DDBJ databases">
        <title>Adaptation during the transition from Ophiocordyceps entomopathogen to insect associate is accompanied by gene loss and intensified selection.</title>
        <authorList>
            <person name="Ward C.M."/>
            <person name="Onetto C.A."/>
            <person name="Borneman A.R."/>
        </authorList>
    </citation>
    <scope>NUCLEOTIDE SEQUENCE [LARGE SCALE GENOMIC DNA]</scope>
    <source>
        <strain evidence="9">AWRI1</strain>
        <tissue evidence="9">Single Adult Female</tissue>
    </source>
</reference>
<organism evidence="9 10">
    <name type="scientific">Parthenolecanium corni</name>
    <dbReference type="NCBI Taxonomy" id="536013"/>
    <lineage>
        <taxon>Eukaryota</taxon>
        <taxon>Metazoa</taxon>
        <taxon>Ecdysozoa</taxon>
        <taxon>Arthropoda</taxon>
        <taxon>Hexapoda</taxon>
        <taxon>Insecta</taxon>
        <taxon>Pterygota</taxon>
        <taxon>Neoptera</taxon>
        <taxon>Paraneoptera</taxon>
        <taxon>Hemiptera</taxon>
        <taxon>Sternorrhyncha</taxon>
        <taxon>Coccoidea</taxon>
        <taxon>Coccidae</taxon>
        <taxon>Parthenolecanium</taxon>
    </lineage>
</organism>
<gene>
    <name evidence="9" type="ORF">V9T40_012567</name>
</gene>
<dbReference type="InterPro" id="IPR045249">
    <property type="entry name" value="HARBI1-like"/>
</dbReference>
<evidence type="ECO:0000256" key="2">
    <source>
        <dbReference type="ARBA" id="ARBA00004123"/>
    </source>
</evidence>
<dbReference type="Pfam" id="PF13359">
    <property type="entry name" value="DDE_Tnp_4"/>
    <property type="match status" value="1"/>
</dbReference>
<evidence type="ECO:0000256" key="7">
    <source>
        <dbReference type="ARBA" id="ARBA00023242"/>
    </source>
</evidence>
<keyword evidence="6" id="KW-0378">Hydrolase</keyword>
<evidence type="ECO:0000256" key="6">
    <source>
        <dbReference type="ARBA" id="ARBA00022801"/>
    </source>
</evidence>
<evidence type="ECO:0000313" key="10">
    <source>
        <dbReference type="Proteomes" id="UP001367676"/>
    </source>
</evidence>
<comment type="subcellular location">
    <subcellularLocation>
        <location evidence="2">Nucleus</location>
    </subcellularLocation>
</comment>
<dbReference type="GO" id="GO:0004518">
    <property type="term" value="F:nuclease activity"/>
    <property type="evidence" value="ECO:0007669"/>
    <property type="project" value="UniProtKB-KW"/>
</dbReference>
<sequence>MAAFINVQLQFPLSDDEDEEIELENYRMRYALRIERVRYRSKSVYRLSDGDFHRIFRVSKDVFKAIIDELTPHMRSARRSDGLSIEKKIASTIAFLAQGSYQRHVGNDFVVGMSQPSVSKSMKAVIQCMNTVLCPKYIRFPTSNEERNKIKLWFMHKYKIPNCIGAVDGTQIGIFPPSTKNINYPEHIYVNRKGFHSINVQLIVDHTYKIVNINAIFPGCTHDSHIWRMSRARQHLQTVYRENHEWILGDSGYPLEPWLLTPFPNATTVPQEGQFNIVHSKARSLVERAIGVYKGRWRCLCKQRMLHYAPSTCSLIINACAALHNICLEYRDFLPDTDMIIEPNENEVVNFGIQNTLFRVGNANRAEVMASIAT</sequence>
<dbReference type="GO" id="GO:0016787">
    <property type="term" value="F:hydrolase activity"/>
    <property type="evidence" value="ECO:0007669"/>
    <property type="project" value="UniProtKB-KW"/>
</dbReference>
<evidence type="ECO:0000256" key="3">
    <source>
        <dbReference type="ARBA" id="ARBA00006958"/>
    </source>
</evidence>
<accession>A0AAN9T940</accession>